<proteinExistence type="predicted"/>
<dbReference type="EMBL" id="GBRH01200193">
    <property type="protein sequence ID" value="JAD97702.1"/>
    <property type="molecule type" value="Transcribed_RNA"/>
</dbReference>
<organism evidence="1">
    <name type="scientific">Arundo donax</name>
    <name type="common">Giant reed</name>
    <name type="synonym">Donax arundinaceus</name>
    <dbReference type="NCBI Taxonomy" id="35708"/>
    <lineage>
        <taxon>Eukaryota</taxon>
        <taxon>Viridiplantae</taxon>
        <taxon>Streptophyta</taxon>
        <taxon>Embryophyta</taxon>
        <taxon>Tracheophyta</taxon>
        <taxon>Spermatophyta</taxon>
        <taxon>Magnoliopsida</taxon>
        <taxon>Liliopsida</taxon>
        <taxon>Poales</taxon>
        <taxon>Poaceae</taxon>
        <taxon>PACMAD clade</taxon>
        <taxon>Arundinoideae</taxon>
        <taxon>Arundineae</taxon>
        <taxon>Arundo</taxon>
    </lineage>
</organism>
<name>A0A0A9ENU6_ARUDO</name>
<accession>A0A0A9ENU6</accession>
<protein>
    <submittedName>
        <fullName evidence="1">Uncharacterized protein</fullName>
    </submittedName>
</protein>
<reference evidence="1" key="2">
    <citation type="journal article" date="2015" name="Data Brief">
        <title>Shoot transcriptome of the giant reed, Arundo donax.</title>
        <authorList>
            <person name="Barrero R.A."/>
            <person name="Guerrero F.D."/>
            <person name="Moolhuijzen P."/>
            <person name="Goolsby J.A."/>
            <person name="Tidwell J."/>
            <person name="Bellgard S.E."/>
            <person name="Bellgard M.I."/>
        </authorList>
    </citation>
    <scope>NUCLEOTIDE SEQUENCE</scope>
    <source>
        <tissue evidence="1">Shoot tissue taken approximately 20 cm above the soil surface</tissue>
    </source>
</reference>
<sequence>MLSLYEETSQQSFCQPLSPFCLGNFS</sequence>
<evidence type="ECO:0000313" key="1">
    <source>
        <dbReference type="EMBL" id="JAD97702.1"/>
    </source>
</evidence>
<reference evidence="1" key="1">
    <citation type="submission" date="2014-09" db="EMBL/GenBank/DDBJ databases">
        <authorList>
            <person name="Magalhaes I.L.F."/>
            <person name="Oliveira U."/>
            <person name="Santos F.R."/>
            <person name="Vidigal T.H.D.A."/>
            <person name="Brescovit A.D."/>
            <person name="Santos A.J."/>
        </authorList>
    </citation>
    <scope>NUCLEOTIDE SEQUENCE</scope>
    <source>
        <tissue evidence="1">Shoot tissue taken approximately 20 cm above the soil surface</tissue>
    </source>
</reference>
<dbReference type="AlphaFoldDB" id="A0A0A9ENU6"/>